<comment type="caution">
    <text evidence="11">The sequence shown here is derived from an EMBL/GenBank/DDBJ whole genome shotgun (WGS) entry which is preliminary data.</text>
</comment>
<protein>
    <submittedName>
        <fullName evidence="11">Translocon-associated alpha</fullName>
    </submittedName>
</protein>
<dbReference type="InParanoid" id="A0A286UAJ7"/>
<sequence>MPDLIISAVTVRPKIDAQGTNRNIKEDVARVSSVLTNSIMRPLSFLPFLAFLANFALVKAEDTQLQEPEVTVTASFPENNPFGQIVNGERNRLNLLIENLSEYNVTLISVAGSIHDAKSDALIKNVTTLPYGLRLISGTKVQLPYQFHSEFKPGDVRLNLWLTHSLEDNLYRVTAYDSIVTVVEPEVSIFDYQVITTYLITFGFIGGLGYLAYNSFVPKSRKIRKPASAKPTGSTTDSIAGTGNYEEEWIPEHHLKLRSNKKKSGALSSGDELSGSEVSGTEGKRRKDRK</sequence>
<organism evidence="11 12">
    <name type="scientific">Pyrrhoderma noxium</name>
    <dbReference type="NCBI Taxonomy" id="2282107"/>
    <lineage>
        <taxon>Eukaryota</taxon>
        <taxon>Fungi</taxon>
        <taxon>Dikarya</taxon>
        <taxon>Basidiomycota</taxon>
        <taxon>Agaricomycotina</taxon>
        <taxon>Agaricomycetes</taxon>
        <taxon>Hymenochaetales</taxon>
        <taxon>Hymenochaetaceae</taxon>
        <taxon>Pyrrhoderma</taxon>
    </lineage>
</organism>
<comment type="similarity">
    <text evidence="8">Belongs to the IRC22 family.</text>
</comment>
<feature type="region of interest" description="Disordered" evidence="9">
    <location>
        <begin position="260"/>
        <end position="290"/>
    </location>
</feature>
<dbReference type="OrthoDB" id="1926781at2759"/>
<dbReference type="PANTHER" id="PTHR12924">
    <property type="entry name" value="TRANSLOCON-ASSOCIATED PROTEIN, ALPHA SUBUNIT"/>
    <property type="match status" value="1"/>
</dbReference>
<evidence type="ECO:0000256" key="4">
    <source>
        <dbReference type="ARBA" id="ARBA00022824"/>
    </source>
</evidence>
<feature type="compositionally biased region" description="Polar residues" evidence="9">
    <location>
        <begin position="231"/>
        <end position="241"/>
    </location>
</feature>
<keyword evidence="5 10" id="KW-1133">Transmembrane helix</keyword>
<evidence type="ECO:0000256" key="1">
    <source>
        <dbReference type="ARBA" id="ARBA00004115"/>
    </source>
</evidence>
<evidence type="ECO:0000256" key="8">
    <source>
        <dbReference type="ARBA" id="ARBA00038311"/>
    </source>
</evidence>
<gene>
    <name evidence="11" type="ORF">PNOK_0820900</name>
</gene>
<keyword evidence="3" id="KW-0732">Signal</keyword>
<name>A0A286UAJ7_9AGAM</name>
<keyword evidence="4" id="KW-0256">Endoplasmic reticulum</keyword>
<dbReference type="Proteomes" id="UP000217199">
    <property type="component" value="Unassembled WGS sequence"/>
</dbReference>
<evidence type="ECO:0000256" key="10">
    <source>
        <dbReference type="SAM" id="Phobius"/>
    </source>
</evidence>
<comment type="subcellular location">
    <subcellularLocation>
        <location evidence="1">Endoplasmic reticulum membrane</location>
        <topology evidence="1">Single-pass type I membrane protein</topology>
    </subcellularLocation>
</comment>
<evidence type="ECO:0000256" key="7">
    <source>
        <dbReference type="ARBA" id="ARBA00037565"/>
    </source>
</evidence>
<evidence type="ECO:0000313" key="11">
    <source>
        <dbReference type="EMBL" id="PAV16589.1"/>
    </source>
</evidence>
<evidence type="ECO:0000256" key="3">
    <source>
        <dbReference type="ARBA" id="ARBA00022729"/>
    </source>
</evidence>
<evidence type="ECO:0000256" key="2">
    <source>
        <dbReference type="ARBA" id="ARBA00022692"/>
    </source>
</evidence>
<keyword evidence="2 10" id="KW-0812">Transmembrane</keyword>
<keyword evidence="6 10" id="KW-0472">Membrane</keyword>
<dbReference type="PANTHER" id="PTHR12924:SF0">
    <property type="entry name" value="TRANSLOCON-ASSOCIATED PROTEIN SUBUNIT ALPHA"/>
    <property type="match status" value="1"/>
</dbReference>
<reference evidence="11 12" key="1">
    <citation type="journal article" date="2017" name="Mol. Ecol.">
        <title>Comparative and population genomic landscape of Phellinus noxius: A hypervariable fungus causing root rot in trees.</title>
        <authorList>
            <person name="Chung C.L."/>
            <person name="Lee T.J."/>
            <person name="Akiba M."/>
            <person name="Lee H.H."/>
            <person name="Kuo T.H."/>
            <person name="Liu D."/>
            <person name="Ke H.M."/>
            <person name="Yokoi T."/>
            <person name="Roa M.B."/>
            <person name="Lu M.J."/>
            <person name="Chang Y.Y."/>
            <person name="Ann P.J."/>
            <person name="Tsai J.N."/>
            <person name="Chen C.Y."/>
            <person name="Tzean S.S."/>
            <person name="Ota Y."/>
            <person name="Hattori T."/>
            <person name="Sahashi N."/>
            <person name="Liou R.F."/>
            <person name="Kikuchi T."/>
            <person name="Tsai I.J."/>
        </authorList>
    </citation>
    <scope>NUCLEOTIDE SEQUENCE [LARGE SCALE GENOMIC DNA]</scope>
    <source>
        <strain evidence="11 12">FFPRI411160</strain>
    </source>
</reference>
<feature type="region of interest" description="Disordered" evidence="9">
    <location>
        <begin position="224"/>
        <end position="246"/>
    </location>
</feature>
<dbReference type="GO" id="GO:0005789">
    <property type="term" value="C:endoplasmic reticulum membrane"/>
    <property type="evidence" value="ECO:0007669"/>
    <property type="project" value="UniProtKB-SubCell"/>
</dbReference>
<accession>A0A286UAJ7</accession>
<feature type="transmembrane region" description="Helical" evidence="10">
    <location>
        <begin position="195"/>
        <end position="216"/>
    </location>
</feature>
<evidence type="ECO:0000256" key="5">
    <source>
        <dbReference type="ARBA" id="ARBA00022989"/>
    </source>
</evidence>
<dbReference type="EMBL" id="NBII01000008">
    <property type="protein sequence ID" value="PAV16589.1"/>
    <property type="molecule type" value="Genomic_DNA"/>
</dbReference>
<evidence type="ECO:0000313" key="12">
    <source>
        <dbReference type="Proteomes" id="UP000217199"/>
    </source>
</evidence>
<comment type="function">
    <text evidence="7">Is probably involved in a pathway contributing to genomic integrity.</text>
</comment>
<dbReference type="Pfam" id="PF03896">
    <property type="entry name" value="TRAP_alpha"/>
    <property type="match status" value="1"/>
</dbReference>
<dbReference type="AlphaFoldDB" id="A0A286UAJ7"/>
<evidence type="ECO:0000256" key="9">
    <source>
        <dbReference type="SAM" id="MobiDB-lite"/>
    </source>
</evidence>
<evidence type="ECO:0000256" key="6">
    <source>
        <dbReference type="ARBA" id="ARBA00023136"/>
    </source>
</evidence>
<proteinExistence type="inferred from homology"/>
<dbReference type="InterPro" id="IPR005595">
    <property type="entry name" value="TRAP_alpha"/>
</dbReference>
<keyword evidence="12" id="KW-1185">Reference proteome</keyword>